<keyword evidence="2" id="KW-1185">Reference proteome</keyword>
<protein>
    <submittedName>
        <fullName evidence="1">Uncharacterized protein</fullName>
    </submittedName>
</protein>
<proteinExistence type="predicted"/>
<accession>A0A6I5RTU3</accession>
<organism evidence="1 2">
    <name type="scientific">Pseudomonas laurentiana</name>
    <dbReference type="NCBI Taxonomy" id="2364649"/>
    <lineage>
        <taxon>Bacteria</taxon>
        <taxon>Pseudomonadati</taxon>
        <taxon>Pseudomonadota</taxon>
        <taxon>Gammaproteobacteria</taxon>
        <taxon>Pseudomonadales</taxon>
        <taxon>Pseudomonadaceae</taxon>
        <taxon>Pseudomonas</taxon>
    </lineage>
</organism>
<gene>
    <name evidence="1" type="ORF">G3O07_17215</name>
</gene>
<name>A0A6I5RTU3_9PSED</name>
<comment type="caution">
    <text evidence="1">The sequence shown here is derived from an EMBL/GenBank/DDBJ whole genome shotgun (WGS) entry which is preliminary data.</text>
</comment>
<sequence>MIEKNSRREDLSDYLPEAVLFGRDAGREAFEHDLQWRWRAPEETFHGAAWQLTPTGLLPVTGMGVASG</sequence>
<dbReference type="EMBL" id="JAAHBT010000199">
    <property type="protein sequence ID" value="NES11090.1"/>
    <property type="molecule type" value="Genomic_DNA"/>
</dbReference>
<evidence type="ECO:0000313" key="2">
    <source>
        <dbReference type="Proteomes" id="UP000471751"/>
    </source>
</evidence>
<reference evidence="1 2" key="1">
    <citation type="submission" date="2020-02" db="EMBL/GenBank/DDBJ databases">
        <title>Broccoli isolated Pseudomonas sp.</title>
        <authorList>
            <person name="Fujikawa T."/>
            <person name="Sawada H."/>
        </authorList>
    </citation>
    <scope>NUCLEOTIDE SEQUENCE [LARGE SCALE GENOMIC DNA]</scope>
    <source>
        <strain evidence="1 2">JCM 32154</strain>
    </source>
</reference>
<dbReference type="Proteomes" id="UP000471751">
    <property type="component" value="Unassembled WGS sequence"/>
</dbReference>
<dbReference type="AlphaFoldDB" id="A0A6I5RTU3"/>
<evidence type="ECO:0000313" key="1">
    <source>
        <dbReference type="EMBL" id="NES11090.1"/>
    </source>
</evidence>
<dbReference type="RefSeq" id="WP_163938209.1">
    <property type="nucleotide sequence ID" value="NZ_BMQU01000013.1"/>
</dbReference>